<accession>A0A645DAX4</accession>
<gene>
    <name evidence="1" type="ORF">SDC9_133426</name>
</gene>
<dbReference type="EMBL" id="VSSQ01034405">
    <property type="protein sequence ID" value="MPM86337.1"/>
    <property type="molecule type" value="Genomic_DNA"/>
</dbReference>
<reference evidence="1" key="1">
    <citation type="submission" date="2019-08" db="EMBL/GenBank/DDBJ databases">
        <authorList>
            <person name="Kucharzyk K."/>
            <person name="Murdoch R.W."/>
            <person name="Higgins S."/>
            <person name="Loffler F."/>
        </authorList>
    </citation>
    <scope>NUCLEOTIDE SEQUENCE</scope>
</reference>
<protein>
    <submittedName>
        <fullName evidence="1">Uncharacterized protein</fullName>
    </submittedName>
</protein>
<organism evidence="1">
    <name type="scientific">bioreactor metagenome</name>
    <dbReference type="NCBI Taxonomy" id="1076179"/>
    <lineage>
        <taxon>unclassified sequences</taxon>
        <taxon>metagenomes</taxon>
        <taxon>ecological metagenomes</taxon>
    </lineage>
</organism>
<name>A0A645DAX4_9ZZZZ</name>
<sequence>MKSNKNNQEIKFQIEMETLEIERQSEPKKTIRLAEKNLKKILLNRISGKTGEC</sequence>
<comment type="caution">
    <text evidence="1">The sequence shown here is derived from an EMBL/GenBank/DDBJ whole genome shotgun (WGS) entry which is preliminary data.</text>
</comment>
<dbReference type="AlphaFoldDB" id="A0A645DAX4"/>
<evidence type="ECO:0000313" key="1">
    <source>
        <dbReference type="EMBL" id="MPM86337.1"/>
    </source>
</evidence>
<proteinExistence type="predicted"/>